<reference evidence="1" key="1">
    <citation type="submission" date="2014-09" db="EMBL/GenBank/DDBJ databases">
        <authorList>
            <person name="Magalhaes I.L.F."/>
            <person name="Oliveira U."/>
            <person name="Santos F.R."/>
            <person name="Vidigal T.H.D.A."/>
            <person name="Brescovit A.D."/>
            <person name="Santos A.J."/>
        </authorList>
    </citation>
    <scope>NUCLEOTIDE SEQUENCE</scope>
    <source>
        <tissue evidence="1">Shoot tissue taken approximately 20 cm above the soil surface</tissue>
    </source>
</reference>
<organism evidence="1">
    <name type="scientific">Arundo donax</name>
    <name type="common">Giant reed</name>
    <name type="synonym">Donax arundinaceus</name>
    <dbReference type="NCBI Taxonomy" id="35708"/>
    <lineage>
        <taxon>Eukaryota</taxon>
        <taxon>Viridiplantae</taxon>
        <taxon>Streptophyta</taxon>
        <taxon>Embryophyta</taxon>
        <taxon>Tracheophyta</taxon>
        <taxon>Spermatophyta</taxon>
        <taxon>Magnoliopsida</taxon>
        <taxon>Liliopsida</taxon>
        <taxon>Poales</taxon>
        <taxon>Poaceae</taxon>
        <taxon>PACMAD clade</taxon>
        <taxon>Arundinoideae</taxon>
        <taxon>Arundineae</taxon>
        <taxon>Arundo</taxon>
    </lineage>
</organism>
<accession>A0A0A9AGF8</accession>
<dbReference type="AlphaFoldDB" id="A0A0A9AGF8"/>
<evidence type="ECO:0000313" key="1">
    <source>
        <dbReference type="EMBL" id="JAD50231.1"/>
    </source>
</evidence>
<proteinExistence type="predicted"/>
<name>A0A0A9AGF8_ARUDO</name>
<protein>
    <submittedName>
        <fullName evidence="1">Uncharacterized protein</fullName>
    </submittedName>
</protein>
<reference evidence="1" key="2">
    <citation type="journal article" date="2015" name="Data Brief">
        <title>Shoot transcriptome of the giant reed, Arundo donax.</title>
        <authorList>
            <person name="Barrero R.A."/>
            <person name="Guerrero F.D."/>
            <person name="Moolhuijzen P."/>
            <person name="Goolsby J.A."/>
            <person name="Tidwell J."/>
            <person name="Bellgard S.E."/>
            <person name="Bellgard M.I."/>
        </authorList>
    </citation>
    <scope>NUCLEOTIDE SEQUENCE</scope>
    <source>
        <tissue evidence="1">Shoot tissue taken approximately 20 cm above the soil surface</tissue>
    </source>
</reference>
<dbReference type="EMBL" id="GBRH01247664">
    <property type="protein sequence ID" value="JAD50231.1"/>
    <property type="molecule type" value="Transcribed_RNA"/>
</dbReference>
<sequence>MLVAAYIDEINASPLTFGPV</sequence>